<accession>U6Q1J0</accession>
<gene>
    <name evidence="2" type="ORF">HMPREF9021_02574</name>
</gene>
<keyword evidence="1" id="KW-0472">Membrane</keyword>
<dbReference type="EMBL" id="ADCY02000040">
    <property type="protein sequence ID" value="EJZ50188.1"/>
    <property type="molecule type" value="Genomic_DNA"/>
</dbReference>
<keyword evidence="3" id="KW-1185">Reference proteome</keyword>
<proteinExistence type="predicted"/>
<keyword evidence="1" id="KW-0812">Transmembrane</keyword>
<sequence length="125" mass="14922">MFFVVGCFAAFFFFCYTAIMKEEMILFISDIPLFYRILIFLLTCWWHYFIIKINLLKQIQQKQKEYFDIFKSQHPTLGHLINIQYAKFLAVKASDITATISLIRYWVGLLVVLGMFFVLFIFPCD</sequence>
<evidence type="ECO:0000313" key="3">
    <source>
        <dbReference type="Proteomes" id="UP000017813"/>
    </source>
</evidence>
<comment type="caution">
    <text evidence="2">The sequence shown here is derived from an EMBL/GenBank/DDBJ whole genome shotgun (WGS) entry which is preliminary data.</text>
</comment>
<dbReference type="AlphaFoldDB" id="U6Q1J0"/>
<feature type="transmembrane region" description="Helical" evidence="1">
    <location>
        <begin position="102"/>
        <end position="122"/>
    </location>
</feature>
<dbReference type="HOGENOM" id="CLU_1991181_0_0_4"/>
<protein>
    <submittedName>
        <fullName evidence="2">Uncharacterized protein</fullName>
    </submittedName>
</protein>
<dbReference type="RefSeq" id="WP_002642217.1">
    <property type="nucleotide sequence ID" value="NZ_JH815304.1"/>
</dbReference>
<evidence type="ECO:0000313" key="2">
    <source>
        <dbReference type="EMBL" id="EJZ50188.1"/>
    </source>
</evidence>
<dbReference type="KEGG" id="smur:BWP33_08530"/>
<feature type="transmembrane region" description="Helical" evidence="1">
    <location>
        <begin position="33"/>
        <end position="51"/>
    </location>
</feature>
<reference evidence="2 3" key="1">
    <citation type="submission" date="2010-03" db="EMBL/GenBank/DDBJ databases">
        <authorList>
            <consortium name="The Broad Institute Genome Sequencing Platform"/>
            <person name="Ward D."/>
            <person name="Earl A."/>
            <person name="Feldgarden M."/>
            <person name="Gevers D."/>
            <person name="Young S."/>
            <person name="Zeng Q."/>
            <person name="Koehrsen M."/>
            <person name="Alvarado L."/>
            <person name="Berlin A.M."/>
            <person name="Borenstein D."/>
            <person name="Chapman S.B."/>
            <person name="Chen Z."/>
            <person name="Engels R."/>
            <person name="Freedman E."/>
            <person name="Gellesch M."/>
            <person name="Goldberg J."/>
            <person name="Griggs A."/>
            <person name="Gujja S."/>
            <person name="Heilman E.R."/>
            <person name="Heiman D.I."/>
            <person name="Hepburn T.A."/>
            <person name="Howarth C."/>
            <person name="Jen D."/>
            <person name="Larson L."/>
            <person name="Mehta T."/>
            <person name="Park D."/>
            <person name="Pearson M."/>
            <person name="Richards J."/>
            <person name="Roberts A."/>
            <person name="Saif S."/>
            <person name="Shea T.D."/>
            <person name="Shenoy N."/>
            <person name="Sisk P."/>
            <person name="Stolte C."/>
            <person name="Sykes S.N."/>
            <person name="Walk T."/>
            <person name="White J."/>
            <person name="Yandava C."/>
            <person name="Izard J."/>
            <person name="Baranova O.V."/>
            <person name="Blanton J.M."/>
            <person name="Tanner A.C."/>
            <person name="Dewhirst F."/>
            <person name="Haas B."/>
            <person name="Nusbaum C."/>
            <person name="Birren B."/>
        </authorList>
    </citation>
    <scope>NUCLEOTIDE SEQUENCE [LARGE SCALE GENOMIC DNA]</scope>
    <source>
        <strain evidence="2 3">ATCC 29453</strain>
    </source>
</reference>
<evidence type="ECO:0000256" key="1">
    <source>
        <dbReference type="SAM" id="Phobius"/>
    </source>
</evidence>
<reference evidence="2 3" key="2">
    <citation type="submission" date="2011-10" db="EMBL/GenBank/DDBJ databases">
        <title>The Genome Sequence of Simonsiella muelleri ATCC 29453.</title>
        <authorList>
            <consortium name="The Broad Institute Genome Sequencing Platform"/>
            <consortium name="The Broad Institute Genome Sequencing Center for Infectious Disease"/>
            <person name="Earl A."/>
            <person name="Ward D."/>
            <person name="Feldgarden M."/>
            <person name="Gevers D."/>
            <person name="Izard J."/>
            <person name="Baranova O.V."/>
            <person name="Blanton J.M."/>
            <person name="Tanner A.C."/>
            <person name="Dewhirst F."/>
            <person name="Young S.K."/>
            <person name="Zeng Q."/>
            <person name="Gargeya S."/>
            <person name="Fitzgerald M."/>
            <person name="Haas B."/>
            <person name="Abouelleil A."/>
            <person name="Alvarado L."/>
            <person name="Arachchi H.M."/>
            <person name="Berlin A."/>
            <person name="Brown A."/>
            <person name="Chapman S.B."/>
            <person name="Chen Z."/>
            <person name="Dunbar C."/>
            <person name="Freedman E."/>
            <person name="Gearin G."/>
            <person name="Goldberg J."/>
            <person name="Griggs A."/>
            <person name="Gujja S."/>
            <person name="Heiman D."/>
            <person name="Howarth C."/>
            <person name="Larson L."/>
            <person name="Lui A."/>
            <person name="MacDonald P.J.P."/>
            <person name="Montmayeur A."/>
            <person name="Murphy C."/>
            <person name="Neiman D."/>
            <person name="Pearson M."/>
            <person name="Priest M."/>
            <person name="Roberts A."/>
            <person name="Saif S."/>
            <person name="Shea T."/>
            <person name="Shenoy N."/>
            <person name="Sisk P."/>
            <person name="Stolte C."/>
            <person name="Sykes S."/>
            <person name="Wortman J."/>
            <person name="Nusbaum C."/>
            <person name="Birren B."/>
        </authorList>
    </citation>
    <scope>NUCLEOTIDE SEQUENCE [LARGE SCALE GENOMIC DNA]</scope>
    <source>
        <strain evidence="2 3">ATCC 29453</strain>
    </source>
</reference>
<keyword evidence="1" id="KW-1133">Transmembrane helix</keyword>
<organism evidence="2 3">
    <name type="scientific">Simonsiella muelleri ATCC 29453</name>
    <dbReference type="NCBI Taxonomy" id="641147"/>
    <lineage>
        <taxon>Bacteria</taxon>
        <taxon>Pseudomonadati</taxon>
        <taxon>Pseudomonadota</taxon>
        <taxon>Betaproteobacteria</taxon>
        <taxon>Neisseriales</taxon>
        <taxon>Neisseriaceae</taxon>
        <taxon>Simonsiella</taxon>
    </lineage>
</organism>
<dbReference type="Proteomes" id="UP000017813">
    <property type="component" value="Unassembled WGS sequence"/>
</dbReference>
<dbReference type="STRING" id="641147.HMPREF9021_02574"/>
<name>U6Q1J0_9NEIS</name>